<gene>
    <name evidence="1" type="ORF">QE210_10965</name>
</gene>
<accession>A0AA95K5I1</accession>
<dbReference type="Proteomes" id="UP001177595">
    <property type="component" value="Chromosome"/>
</dbReference>
<evidence type="ECO:0000313" key="1">
    <source>
        <dbReference type="EMBL" id="WGM00397.1"/>
    </source>
</evidence>
<evidence type="ECO:0000313" key="2">
    <source>
        <dbReference type="Proteomes" id="UP001177595"/>
    </source>
</evidence>
<name>A0AA95K5I1_9GAMM</name>
<proteinExistence type="predicted"/>
<sequence length="73" mass="8565">MLENKYELKLMELNYNGEKIFFPIQAICSFYEDKNDGEVLSVLELNSGKKYKFLMPLSELFNNIDLNIQLPVN</sequence>
<dbReference type="EMBL" id="CP123504">
    <property type="protein sequence ID" value="WGM00397.1"/>
    <property type="molecule type" value="Genomic_DNA"/>
</dbReference>
<organism evidence="1 2">
    <name type="scientific">Arsenophonus nasoniae</name>
    <name type="common">son-killer infecting Nasonia vitripennis</name>
    <dbReference type="NCBI Taxonomy" id="638"/>
    <lineage>
        <taxon>Bacteria</taxon>
        <taxon>Pseudomonadati</taxon>
        <taxon>Pseudomonadota</taxon>
        <taxon>Gammaproteobacteria</taxon>
        <taxon>Enterobacterales</taxon>
        <taxon>Morganellaceae</taxon>
        <taxon>Arsenophonus</taxon>
    </lineage>
</organism>
<protein>
    <submittedName>
        <fullName evidence="1">Uncharacterized protein</fullName>
    </submittedName>
</protein>
<reference evidence="1" key="1">
    <citation type="submission" date="2023-04" db="EMBL/GenBank/DDBJ databases">
        <title>Genome dynamics across the evolutionary transition to endosymbiosis.</title>
        <authorList>
            <person name="Siozios S."/>
            <person name="Nadal-Jimenez P."/>
            <person name="Azagi T."/>
            <person name="Sprong H."/>
            <person name="Frost C.L."/>
            <person name="Parratt S.R."/>
            <person name="Taylor G."/>
            <person name="Brettell L."/>
            <person name="Lew K.C."/>
            <person name="Croft L."/>
            <person name="King K.C."/>
            <person name="Brockhurst M.A."/>
            <person name="Hypsa V."/>
            <person name="Novakova E."/>
            <person name="Darby A.C."/>
            <person name="Hurst G.D.D."/>
        </authorList>
    </citation>
    <scope>NUCLEOTIDE SEQUENCE</scope>
    <source>
        <strain evidence="1">APv</strain>
    </source>
</reference>
<dbReference type="RefSeq" id="WP_280623995.1">
    <property type="nucleotide sequence ID" value="NZ_CP123504.1"/>
</dbReference>
<dbReference type="AlphaFoldDB" id="A0AA95K5I1"/>